<evidence type="ECO:0000256" key="3">
    <source>
        <dbReference type="ARBA" id="ARBA00022801"/>
    </source>
</evidence>
<evidence type="ECO:0000256" key="1">
    <source>
        <dbReference type="ARBA" id="ARBA00010716"/>
    </source>
</evidence>
<evidence type="ECO:0000259" key="8">
    <source>
        <dbReference type="Pfam" id="PF01979"/>
    </source>
</evidence>
<reference evidence="10" key="1">
    <citation type="submission" date="2019-06" db="EMBL/GenBank/DDBJ databases">
        <title>Gordonia isolated from sludge of a wastewater treatment plant.</title>
        <authorList>
            <person name="Tamura T."/>
            <person name="Aoyama K."/>
            <person name="Kang Y."/>
            <person name="Saito S."/>
            <person name="Akiyama N."/>
            <person name="Yazawa K."/>
            <person name="Gonoi T."/>
            <person name="Mikami Y."/>
        </authorList>
    </citation>
    <scope>NUCLEOTIDE SEQUENCE [LARGE SCALE GENOMIC DNA]</scope>
    <source>
        <strain evidence="10">NBRC 107697</strain>
    </source>
</reference>
<feature type="domain" description="Amidohydrolase-related" evidence="8">
    <location>
        <begin position="50"/>
        <end position="357"/>
    </location>
</feature>
<keyword evidence="2 7" id="KW-0479">Metal-binding</keyword>
<comment type="similarity">
    <text evidence="1 5">Belongs to the metallo-dependent hydrolases superfamily. NagA family.</text>
</comment>
<evidence type="ECO:0000256" key="4">
    <source>
        <dbReference type="ARBA" id="ARBA00023277"/>
    </source>
</evidence>
<evidence type="ECO:0000256" key="6">
    <source>
        <dbReference type="PIRSR" id="PIRSR038994-1"/>
    </source>
</evidence>
<sequence length="363" mass="36760">MTGGRLVAAQRLLVEDEVLAPGWLRIADATVVGLGAGEPPGPATTTIDGTVVPGFVDLHCHGGGGHEFTDPDVAHVRAALAFHAARGNAATMLSLVTAPADELLAQVRRLAPLVRAGEAPGIHLEGPWLARSRCGAQDPRYLRPPDPAEIDALLEAGEGTVAMVTIAPELDGALDAIDRLTAAGVVVAIGHTDADYAQTRAAIDRGATVATHLFNGMRPLHHRDPGPVLALLDDERVVVELIGDGVHLDPRLVSSIVSAVGAARAALVSDAMAAAGMPDGSYRLGSLAVTVGDGVARLRDGGAIAGGTGTMADLVERYLVGSPAGDAALRDVVALSSGTPAGVLGRADLGRLTVGSAGAYAVL</sequence>
<accession>A0A7M3SUB4</accession>
<dbReference type="PIRSF" id="PIRSF038994">
    <property type="entry name" value="NagA"/>
    <property type="match status" value="1"/>
</dbReference>
<dbReference type="GO" id="GO:0006046">
    <property type="term" value="P:N-acetylglucosamine catabolic process"/>
    <property type="evidence" value="ECO:0007669"/>
    <property type="project" value="TreeGrafter"/>
</dbReference>
<dbReference type="Gene3D" id="3.20.20.140">
    <property type="entry name" value="Metal-dependent hydrolases"/>
    <property type="match status" value="1"/>
</dbReference>
<dbReference type="SUPFAM" id="SSF51556">
    <property type="entry name" value="Metallo-dependent hydrolases"/>
    <property type="match status" value="1"/>
</dbReference>
<evidence type="ECO:0000313" key="10">
    <source>
        <dbReference type="Proteomes" id="UP000444980"/>
    </source>
</evidence>
<dbReference type="PANTHER" id="PTHR11113">
    <property type="entry name" value="N-ACETYLGLUCOSAMINE-6-PHOSPHATE DEACETYLASE"/>
    <property type="match status" value="1"/>
</dbReference>
<feature type="binding site" evidence="7">
    <location>
        <position position="125"/>
    </location>
    <ligand>
        <name>Zn(2+)</name>
        <dbReference type="ChEBI" id="CHEBI:29105"/>
    </ligand>
</feature>
<dbReference type="Pfam" id="PF01979">
    <property type="entry name" value="Amidohydro_1"/>
    <property type="match status" value="1"/>
</dbReference>
<organism evidence="9 10">
    <name type="scientific">Gordonia crocea</name>
    <dbReference type="NCBI Taxonomy" id="589162"/>
    <lineage>
        <taxon>Bacteria</taxon>
        <taxon>Bacillati</taxon>
        <taxon>Actinomycetota</taxon>
        <taxon>Actinomycetes</taxon>
        <taxon>Mycobacteriales</taxon>
        <taxon>Gordoniaceae</taxon>
        <taxon>Gordonia</taxon>
    </lineage>
</organism>
<name>A0A7M3SUB4_9ACTN</name>
<dbReference type="EMBL" id="BJOU01000001">
    <property type="protein sequence ID" value="GED96238.1"/>
    <property type="molecule type" value="Genomic_DNA"/>
</dbReference>
<dbReference type="GO" id="GO:0008448">
    <property type="term" value="F:N-acetylglucosamine-6-phosphate deacetylase activity"/>
    <property type="evidence" value="ECO:0007669"/>
    <property type="project" value="InterPro"/>
</dbReference>
<dbReference type="OrthoDB" id="9776488at2"/>
<dbReference type="InterPro" id="IPR003764">
    <property type="entry name" value="GlcNAc_6-P_deAcase"/>
</dbReference>
<comment type="cofactor">
    <cofactor evidence="7">
        <name>a divalent metal cation</name>
        <dbReference type="ChEBI" id="CHEBI:60240"/>
    </cofactor>
    <text evidence="7">Binds 1 divalent metal cation per subunit.</text>
</comment>
<evidence type="ECO:0000256" key="5">
    <source>
        <dbReference type="PIRNR" id="PIRNR038994"/>
    </source>
</evidence>
<dbReference type="RefSeq" id="WP_161925737.1">
    <property type="nucleotide sequence ID" value="NZ_BJOU01000001.1"/>
</dbReference>
<evidence type="ECO:0000256" key="7">
    <source>
        <dbReference type="PIRSR" id="PIRSR038994-3"/>
    </source>
</evidence>
<feature type="active site" description="Proton donor/acceptor" evidence="6">
    <location>
        <position position="270"/>
    </location>
</feature>
<dbReference type="GO" id="GO:0046872">
    <property type="term" value="F:metal ion binding"/>
    <property type="evidence" value="ECO:0007669"/>
    <property type="project" value="UniProtKB-KW"/>
</dbReference>
<comment type="caution">
    <text evidence="9">The sequence shown here is derived from an EMBL/GenBank/DDBJ whole genome shotgun (WGS) entry which is preliminary data.</text>
</comment>
<dbReference type="Proteomes" id="UP000444980">
    <property type="component" value="Unassembled WGS sequence"/>
</dbReference>
<evidence type="ECO:0000313" key="9">
    <source>
        <dbReference type="EMBL" id="GED96238.1"/>
    </source>
</evidence>
<evidence type="ECO:0000256" key="2">
    <source>
        <dbReference type="ARBA" id="ARBA00022723"/>
    </source>
</evidence>
<dbReference type="InterPro" id="IPR032466">
    <property type="entry name" value="Metal_Hydrolase"/>
</dbReference>
<dbReference type="PANTHER" id="PTHR11113:SF14">
    <property type="entry name" value="N-ACETYLGLUCOSAMINE-6-PHOSPHATE DEACETYLASE"/>
    <property type="match status" value="1"/>
</dbReference>
<feature type="binding site" evidence="7">
    <location>
        <position position="191"/>
    </location>
    <ligand>
        <name>Zn(2+)</name>
        <dbReference type="ChEBI" id="CHEBI:29105"/>
    </ligand>
</feature>
<dbReference type="AlphaFoldDB" id="A0A7M3SUB4"/>
<protein>
    <submittedName>
        <fullName evidence="9">N-acetylglucosamine-6-phosphate deacetylase</fullName>
    </submittedName>
</protein>
<keyword evidence="3 5" id="KW-0378">Hydrolase</keyword>
<gene>
    <name evidence="9" type="primary">nagA</name>
    <name evidence="9" type="ORF">nbrc107697_02770</name>
</gene>
<dbReference type="InterPro" id="IPR011059">
    <property type="entry name" value="Metal-dep_hydrolase_composite"/>
</dbReference>
<dbReference type="InterPro" id="IPR006680">
    <property type="entry name" value="Amidohydro-rel"/>
</dbReference>
<keyword evidence="4 5" id="KW-0119">Carbohydrate metabolism</keyword>
<proteinExistence type="inferred from homology"/>
<keyword evidence="10" id="KW-1185">Reference proteome</keyword>
<dbReference type="Gene3D" id="2.30.40.10">
    <property type="entry name" value="Urease, subunit C, domain 1"/>
    <property type="match status" value="1"/>
</dbReference>
<feature type="binding site" evidence="7">
    <location>
        <position position="212"/>
    </location>
    <ligand>
        <name>Zn(2+)</name>
        <dbReference type="ChEBI" id="CHEBI:29105"/>
    </ligand>
</feature>